<proteinExistence type="predicted"/>
<gene>
    <name evidence="4" type="ORF">G3I71_11270</name>
</gene>
<dbReference type="AlphaFoldDB" id="A0A6B3BPV2"/>
<dbReference type="RefSeq" id="WP_164313849.1">
    <property type="nucleotide sequence ID" value="NZ_JAAGLU010000008.1"/>
</dbReference>
<feature type="domain" description="Thioester reductase (TE)" evidence="3">
    <location>
        <begin position="6"/>
        <end position="259"/>
    </location>
</feature>
<dbReference type="EMBL" id="JAAGLU010000008">
    <property type="protein sequence ID" value="NEC86387.1"/>
    <property type="molecule type" value="Genomic_DNA"/>
</dbReference>
<evidence type="ECO:0000256" key="2">
    <source>
        <dbReference type="ARBA" id="ARBA00022553"/>
    </source>
</evidence>
<keyword evidence="2" id="KW-0597">Phosphoprotein</keyword>
<dbReference type="InterPro" id="IPR036291">
    <property type="entry name" value="NAD(P)-bd_dom_sf"/>
</dbReference>
<dbReference type="PANTHER" id="PTHR44845:SF6">
    <property type="entry name" value="BETA-ALANINE-ACTIVATING ENZYME"/>
    <property type="match status" value="1"/>
</dbReference>
<dbReference type="InterPro" id="IPR013120">
    <property type="entry name" value="FAR_NAD-bd"/>
</dbReference>
<evidence type="ECO:0000313" key="4">
    <source>
        <dbReference type="EMBL" id="NEC86387.1"/>
    </source>
</evidence>
<dbReference type="Gene3D" id="3.40.50.720">
    <property type="entry name" value="NAD(P)-binding Rossmann-like Domain"/>
    <property type="match status" value="1"/>
</dbReference>
<dbReference type="SUPFAM" id="SSF51735">
    <property type="entry name" value="NAD(P)-binding Rossmann-fold domains"/>
    <property type="match status" value="1"/>
</dbReference>
<protein>
    <submittedName>
        <fullName evidence="4">NAD-dependent epimerase/dehydratase family protein</fullName>
    </submittedName>
</protein>
<reference evidence="4" key="1">
    <citation type="submission" date="2020-01" db="EMBL/GenBank/DDBJ databases">
        <title>Insect and environment-associated Actinomycetes.</title>
        <authorList>
            <person name="Currrie C."/>
            <person name="Chevrette M."/>
            <person name="Carlson C."/>
            <person name="Stubbendieck R."/>
            <person name="Wendt-Pienkowski E."/>
        </authorList>
    </citation>
    <scope>NUCLEOTIDE SEQUENCE</scope>
    <source>
        <strain evidence="4">SID12501</strain>
    </source>
</reference>
<organism evidence="4">
    <name type="scientific">Streptomyces sp. SID12501</name>
    <dbReference type="NCBI Taxonomy" id="2706042"/>
    <lineage>
        <taxon>Bacteria</taxon>
        <taxon>Bacillati</taxon>
        <taxon>Actinomycetota</taxon>
        <taxon>Actinomycetes</taxon>
        <taxon>Kitasatosporales</taxon>
        <taxon>Streptomycetaceae</taxon>
        <taxon>Streptomyces</taxon>
    </lineage>
</organism>
<comment type="caution">
    <text evidence="4">The sequence shown here is derived from an EMBL/GenBank/DDBJ whole genome shotgun (WGS) entry which is preliminary data.</text>
</comment>
<dbReference type="Pfam" id="PF07993">
    <property type="entry name" value="NAD_binding_4"/>
    <property type="match status" value="1"/>
</dbReference>
<keyword evidence="1" id="KW-0596">Phosphopantetheine</keyword>
<dbReference type="PANTHER" id="PTHR44845">
    <property type="entry name" value="CARRIER DOMAIN-CONTAINING PROTEIN"/>
    <property type="match status" value="1"/>
</dbReference>
<accession>A0A6B3BPV2</accession>
<sequence>MLTVFTGATGFLGSHLLVRLLRHPGQVTALVRQDGEEGWQRLERALLATGQPMPDELRKRVRLERADIAEPLLGLSPERHRELAQQADAIWHSAAAIELVAPVEHLTRVNVEGTRRVLDLAAAARGRRPRVVLVSSAYVAGGRLEGTVREDELDIRHGFLTPYEASKYAAEQVARAWAHAHDHPVTVLRPGVLLTDRQLPAGAPRHPLADVGARLSVLARHDPSRLFPGTAPGGSLRWKIPGRDDAVLNLLPIEYAARAAAHIALREPARLVETFHLTHPYDTPVRDCLDVMRGICPWLDVRIDSQATPGSLDPAGQRLAGLLGGVHAHTRARRHYDRTALLDALAGAVPDPVPLDTRYLNAAFASAAPSAESATG</sequence>
<evidence type="ECO:0000259" key="3">
    <source>
        <dbReference type="Pfam" id="PF07993"/>
    </source>
</evidence>
<name>A0A6B3BPV2_9ACTN</name>
<evidence type="ECO:0000256" key="1">
    <source>
        <dbReference type="ARBA" id="ARBA00022450"/>
    </source>
</evidence>